<evidence type="ECO:0000313" key="2">
    <source>
        <dbReference type="Proteomes" id="UP000007437"/>
    </source>
</evidence>
<dbReference type="Proteomes" id="UP000007437">
    <property type="component" value="Chromosome"/>
</dbReference>
<accession>E5AL68</accession>
<protein>
    <submittedName>
        <fullName evidence="1">Uncharacterized protein</fullName>
    </submittedName>
</protein>
<dbReference type="STRING" id="882378.RBRH_04062"/>
<sequence>MKWLDGIESTVCKTATELRGVSGAVRSVSHETY</sequence>
<proteinExistence type="predicted"/>
<dbReference type="HOGENOM" id="CLU_3381024_0_0_4"/>
<organism evidence="1 2">
    <name type="scientific">Mycetohabitans rhizoxinica (strain DSM 19002 / CIP 109453 / HKI 454)</name>
    <name type="common">Paraburkholderia rhizoxinica</name>
    <dbReference type="NCBI Taxonomy" id="882378"/>
    <lineage>
        <taxon>Bacteria</taxon>
        <taxon>Pseudomonadati</taxon>
        <taxon>Pseudomonadota</taxon>
        <taxon>Betaproteobacteria</taxon>
        <taxon>Burkholderiales</taxon>
        <taxon>Burkholderiaceae</taxon>
        <taxon>Mycetohabitans</taxon>
    </lineage>
</organism>
<dbReference type="AlphaFoldDB" id="E5AL68"/>
<dbReference type="KEGG" id="brh:RBRH_04062"/>
<evidence type="ECO:0000313" key="1">
    <source>
        <dbReference type="EMBL" id="CBW73741.1"/>
    </source>
</evidence>
<reference evidence="1 2" key="1">
    <citation type="journal article" date="2011" name="J. Bacteriol.">
        <title>Complete genome sequence of Burkholderia rhizoxinica, an endosymbiont of Rhizopus microsporus.</title>
        <authorList>
            <person name="Lackner G."/>
            <person name="Moebius N."/>
            <person name="Partida-Martinez L."/>
            <person name="Hertweck C."/>
        </authorList>
    </citation>
    <scope>NUCLEOTIDE SEQUENCE [LARGE SCALE GENOMIC DNA]</scope>
    <source>
        <strain evidence="2">DSM 19002 / CIP 109453 / HKI 454</strain>
    </source>
</reference>
<gene>
    <name evidence="1" type="ordered locus">RBRH_04062</name>
</gene>
<name>E5AL68_MYCRK</name>
<dbReference type="EMBL" id="FR687359">
    <property type="protein sequence ID" value="CBW73741.1"/>
    <property type="molecule type" value="Genomic_DNA"/>
</dbReference>